<reference evidence="2 3" key="1">
    <citation type="submission" date="2017-02" db="EMBL/GenBank/DDBJ databases">
        <authorList>
            <person name="Peterson S.W."/>
        </authorList>
    </citation>
    <scope>NUCLEOTIDE SEQUENCE [LARGE SCALE GENOMIC DNA]</scope>
    <source>
        <strain evidence="2 3">DSM 21749</strain>
    </source>
</reference>
<dbReference type="AlphaFoldDB" id="A0A1T4SEX9"/>
<dbReference type="STRING" id="1122188.SAMN02745674_02799"/>
<protein>
    <recommendedName>
        <fullName evidence="4">Transmembrane protein</fullName>
    </recommendedName>
</protein>
<dbReference type="RefSeq" id="WP_078759324.1">
    <property type="nucleotide sequence ID" value="NZ_FUXP01000017.1"/>
</dbReference>
<evidence type="ECO:0008006" key="4">
    <source>
        <dbReference type="Google" id="ProtNLM"/>
    </source>
</evidence>
<accession>A0A1T4SEX9</accession>
<feature type="transmembrane region" description="Helical" evidence="1">
    <location>
        <begin position="55"/>
        <end position="73"/>
    </location>
</feature>
<proteinExistence type="predicted"/>
<name>A0A1T4SEX9_9GAMM</name>
<organism evidence="2 3">
    <name type="scientific">Lysobacter spongiicola DSM 21749</name>
    <dbReference type="NCBI Taxonomy" id="1122188"/>
    <lineage>
        <taxon>Bacteria</taxon>
        <taxon>Pseudomonadati</taxon>
        <taxon>Pseudomonadota</taxon>
        <taxon>Gammaproteobacteria</taxon>
        <taxon>Lysobacterales</taxon>
        <taxon>Lysobacteraceae</taxon>
        <taxon>Novilysobacter</taxon>
    </lineage>
</organism>
<gene>
    <name evidence="2" type="ORF">SAMN02745674_02799</name>
</gene>
<keyword evidence="1" id="KW-0472">Membrane</keyword>
<dbReference type="EMBL" id="FUXP01000017">
    <property type="protein sequence ID" value="SKA26729.1"/>
    <property type="molecule type" value="Genomic_DNA"/>
</dbReference>
<keyword evidence="3" id="KW-1185">Reference proteome</keyword>
<dbReference type="Proteomes" id="UP000190061">
    <property type="component" value="Unassembled WGS sequence"/>
</dbReference>
<evidence type="ECO:0000256" key="1">
    <source>
        <dbReference type="SAM" id="Phobius"/>
    </source>
</evidence>
<evidence type="ECO:0000313" key="3">
    <source>
        <dbReference type="Proteomes" id="UP000190061"/>
    </source>
</evidence>
<evidence type="ECO:0000313" key="2">
    <source>
        <dbReference type="EMBL" id="SKA26729.1"/>
    </source>
</evidence>
<sequence>MKKATGVMLVLAAVSALLAGASLWWWIQLMQADLPACMAEATPIGVDCTHAPQLLAALVFTVLCLSLLLALFIRHVRVRMARMREENRL</sequence>
<keyword evidence="1" id="KW-1133">Transmembrane helix</keyword>
<keyword evidence="1" id="KW-0812">Transmembrane</keyword>